<feature type="compositionally biased region" description="Pro residues" evidence="9">
    <location>
        <begin position="80"/>
        <end position="90"/>
    </location>
</feature>
<dbReference type="Pfam" id="PF16918">
    <property type="entry name" value="PknG_TPR"/>
    <property type="match status" value="1"/>
</dbReference>
<dbReference type="SUPFAM" id="SSF56112">
    <property type="entry name" value="Protein kinase-like (PK-like)"/>
    <property type="match status" value="1"/>
</dbReference>
<dbReference type="PROSITE" id="PS51257">
    <property type="entry name" value="PROKAR_LIPOPROTEIN"/>
    <property type="match status" value="1"/>
</dbReference>
<dbReference type="Proteomes" id="UP001183202">
    <property type="component" value="Unassembled WGS sequence"/>
</dbReference>
<feature type="domain" description="Protein kinase" evidence="10">
    <location>
        <begin position="222"/>
        <end position="501"/>
    </location>
</feature>
<dbReference type="SUPFAM" id="SSF48452">
    <property type="entry name" value="TPR-like"/>
    <property type="match status" value="1"/>
</dbReference>
<evidence type="ECO:0000256" key="7">
    <source>
        <dbReference type="ARBA" id="ARBA00047899"/>
    </source>
</evidence>
<keyword evidence="2" id="KW-0723">Serine/threonine-protein kinase</keyword>
<keyword evidence="5" id="KW-0418">Kinase</keyword>
<sequence>MTGAARPGATGTAAGASCTSDGCDGVLEADGFCDTCGHAASPPVVSRTAPALPLPRAAPEATGRHATPTAAAGANNGTPTAPPTARPTAPPTAARHGALTVMPTGSQHGVPTGAPSEPSSTTAGGRWSGPLSTGPTGSSRLRRAGATDEIPPVPRVNPSSALLRDRQVPERDRYCRHGGKPHAVGRRREGRPGLVRGYCPQDGTPYSFAPPLSEGALVAGQYEVRGALAHGGLGWIYLAVDRNVDDRWVVLKGVLDANDPAALAAARAERQFLAQLNHPNIVAIHNFVRHVDADGVAADYIVMAYIGGSTLSQVRDARAGDGALPVAHALALAYMIKVLPALGYLHAEGHVYSDFKPDNVMQCERHLTLIDMGAVARIDDADAVVYGTVGYHAPEVVRAELSPASDLYTVGRTLAVLALGIEAAQDGVATELPGDHPLLLRHESLHRLLLRATHPDPRYRFGSADEMAEQLDGVRREVLAVDEQRPRPGQSVVFSAPRGTFAASLLIGRTGPERPVAARVADLLPIPLDAADADPDDWSHGWSAAVAALATGDLDTARAAFDALYSTFPGELAPKLALAAAAECAADDEGAQHYYALVATVDPSWADAAFGLARTRLRAGQRAAAVAALHAVPTSSSAYIAAQRAAVEATLLRHDTGAADDDELRAAAALLERLDLDPLTTQRMRVAVLEAAVDRVDASTGPGAPVLGCAWEGRALRLELEGSLRRLAKLTPDRAEKITLVDRANSAHPRTLR</sequence>
<keyword evidence="3" id="KW-0808">Transferase</keyword>
<comment type="catalytic activity">
    <reaction evidence="8">
        <text>L-seryl-[protein] + ATP = O-phospho-L-seryl-[protein] + ADP + H(+)</text>
        <dbReference type="Rhea" id="RHEA:17989"/>
        <dbReference type="Rhea" id="RHEA-COMP:9863"/>
        <dbReference type="Rhea" id="RHEA-COMP:11604"/>
        <dbReference type="ChEBI" id="CHEBI:15378"/>
        <dbReference type="ChEBI" id="CHEBI:29999"/>
        <dbReference type="ChEBI" id="CHEBI:30616"/>
        <dbReference type="ChEBI" id="CHEBI:83421"/>
        <dbReference type="ChEBI" id="CHEBI:456216"/>
        <dbReference type="EC" id="2.7.11.1"/>
    </reaction>
</comment>
<dbReference type="Pfam" id="PF00069">
    <property type="entry name" value="Pkinase"/>
    <property type="match status" value="1"/>
</dbReference>
<dbReference type="InterPro" id="IPR031634">
    <property type="entry name" value="PknG_rubred"/>
</dbReference>
<dbReference type="EMBL" id="JAVREJ010000010">
    <property type="protein sequence ID" value="MDT0350902.1"/>
    <property type="molecule type" value="Genomic_DNA"/>
</dbReference>
<feature type="region of interest" description="Disordered" evidence="9">
    <location>
        <begin position="55"/>
        <end position="159"/>
    </location>
</feature>
<dbReference type="PROSITE" id="PS50011">
    <property type="entry name" value="PROTEIN_KINASE_DOM"/>
    <property type="match status" value="1"/>
</dbReference>
<protein>
    <recommendedName>
        <fullName evidence="1">non-specific serine/threonine protein kinase</fullName>
        <ecNumber evidence="1">2.7.11.1</ecNumber>
    </recommendedName>
</protein>
<keyword evidence="6" id="KW-0067">ATP-binding</keyword>
<evidence type="ECO:0000256" key="2">
    <source>
        <dbReference type="ARBA" id="ARBA00022527"/>
    </source>
</evidence>
<evidence type="ECO:0000256" key="3">
    <source>
        <dbReference type="ARBA" id="ARBA00022679"/>
    </source>
</evidence>
<reference evidence="12" key="1">
    <citation type="submission" date="2023-07" db="EMBL/GenBank/DDBJ databases">
        <title>30 novel species of actinomycetes from the DSMZ collection.</title>
        <authorList>
            <person name="Nouioui I."/>
        </authorList>
    </citation>
    <scope>NUCLEOTIDE SEQUENCE [LARGE SCALE GENOMIC DNA]</scope>
    <source>
        <strain evidence="12">DSM 45834</strain>
    </source>
</reference>
<feature type="compositionally biased region" description="Low complexity" evidence="9">
    <location>
        <begin position="1"/>
        <end position="16"/>
    </location>
</feature>
<evidence type="ECO:0000259" key="10">
    <source>
        <dbReference type="PROSITE" id="PS50011"/>
    </source>
</evidence>
<dbReference type="CDD" id="cd14014">
    <property type="entry name" value="STKc_PknB_like"/>
    <property type="match status" value="1"/>
</dbReference>
<feature type="compositionally biased region" description="Low complexity" evidence="9">
    <location>
        <begin position="128"/>
        <end position="139"/>
    </location>
</feature>
<proteinExistence type="predicted"/>
<dbReference type="Gene3D" id="1.25.40.10">
    <property type="entry name" value="Tetratricopeptide repeat domain"/>
    <property type="match status" value="1"/>
</dbReference>
<keyword evidence="4" id="KW-0547">Nucleotide-binding</keyword>
<keyword evidence="12" id="KW-1185">Reference proteome</keyword>
<evidence type="ECO:0000256" key="4">
    <source>
        <dbReference type="ARBA" id="ARBA00022741"/>
    </source>
</evidence>
<dbReference type="EC" id="2.7.11.1" evidence="1"/>
<gene>
    <name evidence="11" type="ORF">RM445_15325</name>
</gene>
<evidence type="ECO:0000256" key="1">
    <source>
        <dbReference type="ARBA" id="ARBA00012513"/>
    </source>
</evidence>
<dbReference type="Gene3D" id="1.10.510.10">
    <property type="entry name" value="Transferase(Phosphotransferase) domain 1"/>
    <property type="match status" value="1"/>
</dbReference>
<dbReference type="SMART" id="SM00220">
    <property type="entry name" value="S_TKc"/>
    <property type="match status" value="1"/>
</dbReference>
<evidence type="ECO:0000313" key="11">
    <source>
        <dbReference type="EMBL" id="MDT0350902.1"/>
    </source>
</evidence>
<comment type="catalytic activity">
    <reaction evidence="7">
        <text>L-threonyl-[protein] + ATP = O-phospho-L-threonyl-[protein] + ADP + H(+)</text>
        <dbReference type="Rhea" id="RHEA:46608"/>
        <dbReference type="Rhea" id="RHEA-COMP:11060"/>
        <dbReference type="Rhea" id="RHEA-COMP:11605"/>
        <dbReference type="ChEBI" id="CHEBI:15378"/>
        <dbReference type="ChEBI" id="CHEBI:30013"/>
        <dbReference type="ChEBI" id="CHEBI:30616"/>
        <dbReference type="ChEBI" id="CHEBI:61977"/>
        <dbReference type="ChEBI" id="CHEBI:456216"/>
        <dbReference type="EC" id="2.7.11.1"/>
    </reaction>
</comment>
<organism evidence="11 12">
    <name type="scientific">Pseudonocardia charpentierae</name>
    <dbReference type="NCBI Taxonomy" id="3075545"/>
    <lineage>
        <taxon>Bacteria</taxon>
        <taxon>Bacillati</taxon>
        <taxon>Actinomycetota</taxon>
        <taxon>Actinomycetes</taxon>
        <taxon>Pseudonocardiales</taxon>
        <taxon>Pseudonocardiaceae</taxon>
        <taxon>Pseudonocardia</taxon>
    </lineage>
</organism>
<dbReference type="Pfam" id="PF16919">
    <property type="entry name" value="PknG_rubred"/>
    <property type="match status" value="1"/>
</dbReference>
<evidence type="ECO:0000313" key="12">
    <source>
        <dbReference type="Proteomes" id="UP001183202"/>
    </source>
</evidence>
<comment type="caution">
    <text evidence="11">The sequence shown here is derived from an EMBL/GenBank/DDBJ whole genome shotgun (WGS) entry which is preliminary data.</text>
</comment>
<accession>A0ABU2NAB8</accession>
<evidence type="ECO:0000256" key="8">
    <source>
        <dbReference type="ARBA" id="ARBA00048679"/>
    </source>
</evidence>
<dbReference type="InterPro" id="IPR011009">
    <property type="entry name" value="Kinase-like_dom_sf"/>
</dbReference>
<dbReference type="InterPro" id="IPR000719">
    <property type="entry name" value="Prot_kinase_dom"/>
</dbReference>
<dbReference type="InterPro" id="IPR031636">
    <property type="entry name" value="PknG_TPR"/>
</dbReference>
<name>A0ABU2NAB8_9PSEU</name>
<dbReference type="PANTHER" id="PTHR24363">
    <property type="entry name" value="SERINE/THREONINE PROTEIN KINASE"/>
    <property type="match status" value="1"/>
</dbReference>
<evidence type="ECO:0000256" key="9">
    <source>
        <dbReference type="SAM" id="MobiDB-lite"/>
    </source>
</evidence>
<dbReference type="RefSeq" id="WP_311556953.1">
    <property type="nucleotide sequence ID" value="NZ_JAVREJ010000010.1"/>
</dbReference>
<feature type="compositionally biased region" description="Low complexity" evidence="9">
    <location>
        <begin position="55"/>
        <end position="79"/>
    </location>
</feature>
<dbReference type="Gene3D" id="3.30.200.20">
    <property type="entry name" value="Phosphorylase Kinase, domain 1"/>
    <property type="match status" value="1"/>
</dbReference>
<evidence type="ECO:0000256" key="6">
    <source>
        <dbReference type="ARBA" id="ARBA00022840"/>
    </source>
</evidence>
<evidence type="ECO:0000256" key="5">
    <source>
        <dbReference type="ARBA" id="ARBA00022777"/>
    </source>
</evidence>
<feature type="region of interest" description="Disordered" evidence="9">
    <location>
        <begin position="1"/>
        <end position="21"/>
    </location>
</feature>
<dbReference type="InterPro" id="IPR011990">
    <property type="entry name" value="TPR-like_helical_dom_sf"/>
</dbReference>
<dbReference type="PANTHER" id="PTHR24363:SF0">
    <property type="entry name" value="SERINE_THREONINE KINASE LIKE DOMAIN CONTAINING 1"/>
    <property type="match status" value="1"/>
</dbReference>